<sequence>MRIGIIGQKWLAAEVFKALRPVHEIAFVAVPSQQDRLWQLAMETDVPAYCYGGCGLDALAGQAADLILCAHAFVFVPAHIREQARYCIGYHPSLLPLHPGRHAVADAVAAGDRITGGTVYHLTDAMDGGPIAFQDWCFIGKGETPADLWRRALGPMGLELLLKATDHLAVYGFIPAEEQEL</sequence>
<evidence type="ECO:0000259" key="1">
    <source>
        <dbReference type="Pfam" id="PF00551"/>
    </source>
</evidence>
<dbReference type="SUPFAM" id="SSF53328">
    <property type="entry name" value="Formyltransferase"/>
    <property type="match status" value="1"/>
</dbReference>
<reference evidence="2 3" key="1">
    <citation type="submission" date="2020-08" db="EMBL/GenBank/DDBJ databases">
        <title>Genomic Encyclopedia of Type Strains, Phase IV (KMG-IV): sequencing the most valuable type-strain genomes for metagenomic binning, comparative biology and taxonomic classification.</title>
        <authorList>
            <person name="Goeker M."/>
        </authorList>
    </citation>
    <scope>NUCLEOTIDE SEQUENCE [LARGE SCALE GENOMIC DNA]</scope>
    <source>
        <strain evidence="2 3">DSM 29514</strain>
    </source>
</reference>
<organism evidence="2 3">
    <name type="scientific">Rhizobium rhizoryzae</name>
    <dbReference type="NCBI Taxonomy" id="451876"/>
    <lineage>
        <taxon>Bacteria</taxon>
        <taxon>Pseudomonadati</taxon>
        <taxon>Pseudomonadota</taxon>
        <taxon>Alphaproteobacteria</taxon>
        <taxon>Hyphomicrobiales</taxon>
        <taxon>Rhizobiaceae</taxon>
        <taxon>Rhizobium/Agrobacterium group</taxon>
        <taxon>Rhizobium</taxon>
    </lineage>
</organism>
<proteinExistence type="predicted"/>
<dbReference type="RefSeq" id="WP_165135342.1">
    <property type="nucleotide sequence ID" value="NZ_CP049250.1"/>
</dbReference>
<evidence type="ECO:0000313" key="3">
    <source>
        <dbReference type="Proteomes" id="UP000519897"/>
    </source>
</evidence>
<keyword evidence="2" id="KW-0808">Transferase</keyword>
<comment type="caution">
    <text evidence="2">The sequence shown here is derived from an EMBL/GenBank/DDBJ whole genome shotgun (WGS) entry which is preliminary data.</text>
</comment>
<dbReference type="Pfam" id="PF00551">
    <property type="entry name" value="Formyl_trans_N"/>
    <property type="match status" value="1"/>
</dbReference>
<accession>A0A7W6LEA4</accession>
<dbReference type="GO" id="GO:0004479">
    <property type="term" value="F:methionyl-tRNA formyltransferase activity"/>
    <property type="evidence" value="ECO:0007669"/>
    <property type="project" value="UniProtKB-EC"/>
</dbReference>
<dbReference type="AlphaFoldDB" id="A0A7W6LEA4"/>
<dbReference type="InterPro" id="IPR002376">
    <property type="entry name" value="Formyl_transf_N"/>
</dbReference>
<feature type="domain" description="Formyl transferase N-terminal" evidence="1">
    <location>
        <begin position="58"/>
        <end position="152"/>
    </location>
</feature>
<dbReference type="EC" id="2.1.2.9" evidence="2"/>
<dbReference type="InterPro" id="IPR036477">
    <property type="entry name" value="Formyl_transf_N_sf"/>
</dbReference>
<keyword evidence="3" id="KW-1185">Reference proteome</keyword>
<name>A0A7W6LEA4_9HYPH</name>
<dbReference type="Gene3D" id="3.40.50.170">
    <property type="entry name" value="Formyl transferase, N-terminal domain"/>
    <property type="match status" value="1"/>
</dbReference>
<evidence type="ECO:0000313" key="2">
    <source>
        <dbReference type="EMBL" id="MBB4141728.1"/>
    </source>
</evidence>
<dbReference type="EMBL" id="JACIEC010000001">
    <property type="protein sequence ID" value="MBB4141728.1"/>
    <property type="molecule type" value="Genomic_DNA"/>
</dbReference>
<dbReference type="Proteomes" id="UP000519897">
    <property type="component" value="Unassembled WGS sequence"/>
</dbReference>
<gene>
    <name evidence="2" type="ORF">GGQ72_000227</name>
</gene>
<protein>
    <submittedName>
        <fullName evidence="2">Methionyl-tRNA formyltransferase</fullName>
        <ecNumber evidence="2">2.1.2.9</ecNumber>
    </submittedName>
</protein>